<dbReference type="GO" id="GO:0006552">
    <property type="term" value="P:L-leucine catabolic process"/>
    <property type="evidence" value="ECO:0007669"/>
    <property type="project" value="TreeGrafter"/>
</dbReference>
<dbReference type="InterPro" id="IPR013785">
    <property type="entry name" value="Aldolase_TIM"/>
</dbReference>
<accession>A0A6J4UJB0</accession>
<dbReference type="Pfam" id="PF00682">
    <property type="entry name" value="HMGL-like"/>
    <property type="match status" value="1"/>
</dbReference>
<reference evidence="5" key="1">
    <citation type="submission" date="2020-02" db="EMBL/GenBank/DDBJ databases">
        <authorList>
            <person name="Meier V. D."/>
        </authorList>
    </citation>
    <scope>NUCLEOTIDE SEQUENCE</scope>
    <source>
        <strain evidence="5">AVDCRST_MAG19</strain>
    </source>
</reference>
<keyword evidence="2" id="KW-0479">Metal-binding</keyword>
<dbReference type="CDD" id="cd07938">
    <property type="entry name" value="DRE_TIM_HMGL"/>
    <property type="match status" value="1"/>
</dbReference>
<dbReference type="EC" id="4.1.3.4" evidence="5"/>
<proteinExistence type="inferred from homology"/>
<evidence type="ECO:0000313" key="5">
    <source>
        <dbReference type="EMBL" id="CAA9549000.1"/>
    </source>
</evidence>
<dbReference type="InterPro" id="IPR043594">
    <property type="entry name" value="HMGL"/>
</dbReference>
<dbReference type="GO" id="GO:0046951">
    <property type="term" value="P:ketone body biosynthetic process"/>
    <property type="evidence" value="ECO:0007669"/>
    <property type="project" value="TreeGrafter"/>
</dbReference>
<dbReference type="SUPFAM" id="SSF51569">
    <property type="entry name" value="Aldolase"/>
    <property type="match status" value="1"/>
</dbReference>
<sequence>MTEERAGGAPRRVTVVEVGPRDGLQNEPARVPTAVKVAFVEALAAAGLPTVETTSFVNPAAVPQLADADAVVRAVRRRPGVRYPALVPNPRGLERALAAGVPAIALFTAATEAFAQANVRGSIEETFARFGPVVARARAEGLWVRGYVSVAFGCPYEGAVAPAAVLGVARRLLDLGCAEVALADTIGAATPEAVDALLDVALAHLPVDRLALHFHDTRGRAIANVAAGLARGITVFDGAAGGLGGCPFAPGAPGNLATEELVAFLDRQGIETGVDRAAVIDAVAGLRAGMAGAGTG</sequence>
<dbReference type="GO" id="GO:0004419">
    <property type="term" value="F:hydroxymethylglutaryl-CoA lyase activity"/>
    <property type="evidence" value="ECO:0007669"/>
    <property type="project" value="UniProtKB-EC"/>
</dbReference>
<keyword evidence="3 5" id="KW-0456">Lyase</keyword>
<dbReference type="NCBIfam" id="NF004283">
    <property type="entry name" value="PRK05692.1"/>
    <property type="match status" value="1"/>
</dbReference>
<dbReference type="Gene3D" id="3.20.20.70">
    <property type="entry name" value="Aldolase class I"/>
    <property type="match status" value="1"/>
</dbReference>
<dbReference type="EMBL" id="CADCWL010000029">
    <property type="protein sequence ID" value="CAA9549000.1"/>
    <property type="molecule type" value="Genomic_DNA"/>
</dbReference>
<comment type="similarity">
    <text evidence="1">Belongs to the HMG-CoA lyase family.</text>
</comment>
<dbReference type="PROSITE" id="PS50991">
    <property type="entry name" value="PYR_CT"/>
    <property type="match status" value="1"/>
</dbReference>
<evidence type="ECO:0000256" key="3">
    <source>
        <dbReference type="ARBA" id="ARBA00023239"/>
    </source>
</evidence>
<dbReference type="FunFam" id="3.20.20.70:FF:000071">
    <property type="entry name" value="Hydroxymethylglutaryl-CoA lyase"/>
    <property type="match status" value="1"/>
</dbReference>
<feature type="domain" description="Pyruvate carboxyltransferase" evidence="4">
    <location>
        <begin position="13"/>
        <end position="280"/>
    </location>
</feature>
<dbReference type="GO" id="GO:0046872">
    <property type="term" value="F:metal ion binding"/>
    <property type="evidence" value="ECO:0007669"/>
    <property type="project" value="UniProtKB-KW"/>
</dbReference>
<dbReference type="InterPro" id="IPR000891">
    <property type="entry name" value="PYR_CT"/>
</dbReference>
<dbReference type="PANTHER" id="PTHR42738:SF7">
    <property type="entry name" value="HYDROXYMETHYLGLUTARYL-COA LYASE"/>
    <property type="match status" value="1"/>
</dbReference>
<evidence type="ECO:0000256" key="1">
    <source>
        <dbReference type="ARBA" id="ARBA00009405"/>
    </source>
</evidence>
<dbReference type="AlphaFoldDB" id="A0A6J4UJB0"/>
<evidence type="ECO:0000256" key="2">
    <source>
        <dbReference type="ARBA" id="ARBA00022723"/>
    </source>
</evidence>
<name>A0A6J4UJB0_9BACT</name>
<organism evidence="5">
    <name type="scientific">uncultured Thermomicrobiales bacterium</name>
    <dbReference type="NCBI Taxonomy" id="1645740"/>
    <lineage>
        <taxon>Bacteria</taxon>
        <taxon>Pseudomonadati</taxon>
        <taxon>Thermomicrobiota</taxon>
        <taxon>Thermomicrobia</taxon>
        <taxon>Thermomicrobiales</taxon>
        <taxon>environmental samples</taxon>
    </lineage>
</organism>
<protein>
    <submittedName>
        <fullName evidence="5">Hydroxymethylglutaryl-CoA lyase</fullName>
        <ecNumber evidence="5">4.1.3.4</ecNumber>
    </submittedName>
</protein>
<evidence type="ECO:0000259" key="4">
    <source>
        <dbReference type="PROSITE" id="PS50991"/>
    </source>
</evidence>
<gene>
    <name evidence="5" type="ORF">AVDCRST_MAG19-624</name>
</gene>
<dbReference type="PANTHER" id="PTHR42738">
    <property type="entry name" value="HYDROXYMETHYLGLUTARYL-COA LYASE"/>
    <property type="match status" value="1"/>
</dbReference>